<name>A0A4S8KK43_DENBC</name>
<keyword evidence="1" id="KW-0732">Signal</keyword>
<dbReference type="AlphaFoldDB" id="A0A4S8KK43"/>
<accession>A0A4S8KK43</accession>
<dbReference type="OrthoDB" id="3020879at2759"/>
<dbReference type="EMBL" id="ML181460">
    <property type="protein sequence ID" value="THU75840.1"/>
    <property type="molecule type" value="Genomic_DNA"/>
</dbReference>
<protein>
    <recommendedName>
        <fullName evidence="4">F-box domain-containing protein</fullName>
    </recommendedName>
</protein>
<feature type="signal peptide" evidence="1">
    <location>
        <begin position="1"/>
        <end position="18"/>
    </location>
</feature>
<gene>
    <name evidence="2" type="ORF">K435DRAFT_974669</name>
</gene>
<organism evidence="2 3">
    <name type="scientific">Dendrothele bispora (strain CBS 962.96)</name>
    <dbReference type="NCBI Taxonomy" id="1314807"/>
    <lineage>
        <taxon>Eukaryota</taxon>
        <taxon>Fungi</taxon>
        <taxon>Dikarya</taxon>
        <taxon>Basidiomycota</taxon>
        <taxon>Agaricomycotina</taxon>
        <taxon>Agaricomycetes</taxon>
        <taxon>Agaricomycetidae</taxon>
        <taxon>Agaricales</taxon>
        <taxon>Agaricales incertae sedis</taxon>
        <taxon>Dendrothele</taxon>
    </lineage>
</organism>
<dbReference type="Proteomes" id="UP000297245">
    <property type="component" value="Unassembled WGS sequence"/>
</dbReference>
<evidence type="ECO:0000256" key="1">
    <source>
        <dbReference type="SAM" id="SignalP"/>
    </source>
</evidence>
<evidence type="ECO:0008006" key="4">
    <source>
        <dbReference type="Google" id="ProtNLM"/>
    </source>
</evidence>
<proteinExistence type="predicted"/>
<feature type="chain" id="PRO_5020983782" description="F-box domain-containing protein" evidence="1">
    <location>
        <begin position="19"/>
        <end position="417"/>
    </location>
</feature>
<reference evidence="2 3" key="1">
    <citation type="journal article" date="2019" name="Nat. Ecol. Evol.">
        <title>Megaphylogeny resolves global patterns of mushroom evolution.</title>
        <authorList>
            <person name="Varga T."/>
            <person name="Krizsan K."/>
            <person name="Foldi C."/>
            <person name="Dima B."/>
            <person name="Sanchez-Garcia M."/>
            <person name="Sanchez-Ramirez S."/>
            <person name="Szollosi G.J."/>
            <person name="Szarkandi J.G."/>
            <person name="Papp V."/>
            <person name="Albert L."/>
            <person name="Andreopoulos W."/>
            <person name="Angelini C."/>
            <person name="Antonin V."/>
            <person name="Barry K.W."/>
            <person name="Bougher N.L."/>
            <person name="Buchanan P."/>
            <person name="Buyck B."/>
            <person name="Bense V."/>
            <person name="Catcheside P."/>
            <person name="Chovatia M."/>
            <person name="Cooper J."/>
            <person name="Damon W."/>
            <person name="Desjardin D."/>
            <person name="Finy P."/>
            <person name="Geml J."/>
            <person name="Haridas S."/>
            <person name="Hughes K."/>
            <person name="Justo A."/>
            <person name="Karasinski D."/>
            <person name="Kautmanova I."/>
            <person name="Kiss B."/>
            <person name="Kocsube S."/>
            <person name="Kotiranta H."/>
            <person name="LaButti K.M."/>
            <person name="Lechner B.E."/>
            <person name="Liimatainen K."/>
            <person name="Lipzen A."/>
            <person name="Lukacs Z."/>
            <person name="Mihaltcheva S."/>
            <person name="Morgado L.N."/>
            <person name="Niskanen T."/>
            <person name="Noordeloos M.E."/>
            <person name="Ohm R.A."/>
            <person name="Ortiz-Santana B."/>
            <person name="Ovrebo C."/>
            <person name="Racz N."/>
            <person name="Riley R."/>
            <person name="Savchenko A."/>
            <person name="Shiryaev A."/>
            <person name="Soop K."/>
            <person name="Spirin V."/>
            <person name="Szebenyi C."/>
            <person name="Tomsovsky M."/>
            <person name="Tulloss R.E."/>
            <person name="Uehling J."/>
            <person name="Grigoriev I.V."/>
            <person name="Vagvolgyi C."/>
            <person name="Papp T."/>
            <person name="Martin F.M."/>
            <person name="Miettinen O."/>
            <person name="Hibbett D.S."/>
            <person name="Nagy L.G."/>
        </authorList>
    </citation>
    <scope>NUCLEOTIDE SEQUENCE [LARGE SCALE GENOMIC DNA]</scope>
    <source>
        <strain evidence="2 3">CBS 962.96</strain>
    </source>
</reference>
<sequence length="417" mass="47436">MILVTILYLLTNVAFFAAVPKDTILNSNRLLAAEFFGIMIKAWIERSGLTCPLFVRIDWYEADVREWKLPAAGNDAGLKLLVSQSHRWVTADVHVPGPTFCETLASTSGFPQLKRLFVLPLVQTSLPRFAGGRRTGLVFTDLTSILSRGHQLTHLSVAVAFPEPTSESDWCQALFDAVPLLESLHFFDRQNRTNDVFPSFPTSSSCSRHSSPRLQNLTLDFEVMNLTLDLEVMNLLDFEETDLSDHFNCLLDGLTLPRLNKLSLTAYAWGTSSVISSFFMRHPSLEFVVLRKSCTPHELRDHRILLKEEYPYVSLTRVGLGSDSRYHHHYAGEPVTLDLHDWIIHRRRLGQNRRYEETRVEKIRLQENSKEIRQISMPLLMQPKETDRVTLPPGANWAIISQGNHPLEFLPLSSNSG</sequence>
<evidence type="ECO:0000313" key="2">
    <source>
        <dbReference type="EMBL" id="THU75840.1"/>
    </source>
</evidence>
<keyword evidence="3" id="KW-1185">Reference proteome</keyword>
<evidence type="ECO:0000313" key="3">
    <source>
        <dbReference type="Proteomes" id="UP000297245"/>
    </source>
</evidence>